<gene>
    <name evidence="8" type="ORF">MGWOODY_Mmi1861</name>
</gene>
<protein>
    <recommendedName>
        <fullName evidence="7">Peptidase M3A/M3B catalytic domain-containing protein</fullName>
    </recommendedName>
</protein>
<evidence type="ECO:0000256" key="4">
    <source>
        <dbReference type="ARBA" id="ARBA00022801"/>
    </source>
</evidence>
<organism evidence="8">
    <name type="scientific">hydrothermal vent metagenome</name>
    <dbReference type="NCBI Taxonomy" id="652676"/>
    <lineage>
        <taxon>unclassified sequences</taxon>
        <taxon>metagenomes</taxon>
        <taxon>ecological metagenomes</taxon>
    </lineage>
</organism>
<evidence type="ECO:0000259" key="7">
    <source>
        <dbReference type="Pfam" id="PF01432"/>
    </source>
</evidence>
<evidence type="ECO:0000256" key="1">
    <source>
        <dbReference type="ARBA" id="ARBA00001947"/>
    </source>
</evidence>
<evidence type="ECO:0000256" key="6">
    <source>
        <dbReference type="ARBA" id="ARBA00023049"/>
    </source>
</evidence>
<dbReference type="EMBL" id="FAXC01000192">
    <property type="protein sequence ID" value="CUV09161.1"/>
    <property type="molecule type" value="Genomic_DNA"/>
</dbReference>
<dbReference type="GO" id="GO:0046872">
    <property type="term" value="F:metal ion binding"/>
    <property type="evidence" value="ECO:0007669"/>
    <property type="project" value="UniProtKB-KW"/>
</dbReference>
<dbReference type="Pfam" id="PF01432">
    <property type="entry name" value="Peptidase_M3"/>
    <property type="match status" value="1"/>
</dbReference>
<reference evidence="8" key="1">
    <citation type="submission" date="2015-10" db="EMBL/GenBank/DDBJ databases">
        <authorList>
            <person name="Gilbert D.G."/>
        </authorList>
    </citation>
    <scope>NUCLEOTIDE SEQUENCE</scope>
</reference>
<dbReference type="GO" id="GO:0004222">
    <property type="term" value="F:metalloendopeptidase activity"/>
    <property type="evidence" value="ECO:0007669"/>
    <property type="project" value="InterPro"/>
</dbReference>
<proteinExistence type="predicted"/>
<dbReference type="InterPro" id="IPR001567">
    <property type="entry name" value="Pept_M3A_M3B_dom"/>
</dbReference>
<evidence type="ECO:0000256" key="3">
    <source>
        <dbReference type="ARBA" id="ARBA00022723"/>
    </source>
</evidence>
<keyword evidence="2" id="KW-0645">Protease</keyword>
<feature type="domain" description="Peptidase M3A/M3B catalytic" evidence="7">
    <location>
        <begin position="1"/>
        <end position="54"/>
    </location>
</feature>
<sequence length="55" mass="6232">MFSVFEANGILNPDIGLKYRRIILEKGGTVDPYELVKEFLGREPNSEAFLRSMGI</sequence>
<dbReference type="AlphaFoldDB" id="A0A170QCI4"/>
<accession>A0A170QCI4</accession>
<keyword evidence="4" id="KW-0378">Hydrolase</keyword>
<keyword evidence="3" id="KW-0479">Metal-binding</keyword>
<dbReference type="GO" id="GO:0006508">
    <property type="term" value="P:proteolysis"/>
    <property type="evidence" value="ECO:0007669"/>
    <property type="project" value="UniProtKB-KW"/>
</dbReference>
<dbReference type="Gene3D" id="1.10.1370.10">
    <property type="entry name" value="Neurolysin, domain 3"/>
    <property type="match status" value="1"/>
</dbReference>
<name>A0A170QCI4_9ZZZZ</name>
<dbReference type="InterPro" id="IPR024077">
    <property type="entry name" value="Neurolysin/TOP_dom2"/>
</dbReference>
<dbReference type="SUPFAM" id="SSF55486">
    <property type="entry name" value="Metalloproteases ('zincins'), catalytic domain"/>
    <property type="match status" value="1"/>
</dbReference>
<evidence type="ECO:0000256" key="5">
    <source>
        <dbReference type="ARBA" id="ARBA00022833"/>
    </source>
</evidence>
<keyword evidence="6" id="KW-0482">Metalloprotease</keyword>
<evidence type="ECO:0000313" key="8">
    <source>
        <dbReference type="EMBL" id="CUV09161.1"/>
    </source>
</evidence>
<evidence type="ECO:0000256" key="2">
    <source>
        <dbReference type="ARBA" id="ARBA00022670"/>
    </source>
</evidence>
<comment type="cofactor">
    <cofactor evidence="1">
        <name>Zn(2+)</name>
        <dbReference type="ChEBI" id="CHEBI:29105"/>
    </cofactor>
</comment>
<keyword evidence="5" id="KW-0862">Zinc</keyword>